<proteinExistence type="predicted"/>
<dbReference type="EMBL" id="NRSG01000715">
    <property type="protein sequence ID" value="MBK1662735.1"/>
    <property type="molecule type" value="Genomic_DNA"/>
</dbReference>
<feature type="compositionally biased region" description="Gly residues" evidence="1">
    <location>
        <begin position="220"/>
        <end position="229"/>
    </location>
</feature>
<evidence type="ECO:0000313" key="4">
    <source>
        <dbReference type="Proteomes" id="UP000697995"/>
    </source>
</evidence>
<dbReference type="Proteomes" id="UP000697995">
    <property type="component" value="Unassembled WGS sequence"/>
</dbReference>
<dbReference type="PANTHER" id="PTHR36505">
    <property type="entry name" value="BLR1072 PROTEIN"/>
    <property type="match status" value="1"/>
</dbReference>
<evidence type="ECO:0000259" key="2">
    <source>
        <dbReference type="Pfam" id="PF05239"/>
    </source>
</evidence>
<feature type="region of interest" description="Disordered" evidence="1">
    <location>
        <begin position="1"/>
        <end position="260"/>
    </location>
</feature>
<feature type="compositionally biased region" description="Basic and acidic residues" evidence="1">
    <location>
        <begin position="109"/>
        <end position="121"/>
    </location>
</feature>
<evidence type="ECO:0000256" key="1">
    <source>
        <dbReference type="SAM" id="MobiDB-lite"/>
    </source>
</evidence>
<keyword evidence="4" id="KW-1185">Reference proteome</keyword>
<dbReference type="PANTHER" id="PTHR36505:SF1">
    <property type="entry name" value="BLR1072 PROTEIN"/>
    <property type="match status" value="1"/>
</dbReference>
<reference evidence="3 4" key="1">
    <citation type="journal article" date="2020" name="Microorganisms">
        <title>Osmotic Adaptation and Compatible Solute Biosynthesis of Phototrophic Bacteria as Revealed from Genome Analyses.</title>
        <authorList>
            <person name="Imhoff J.F."/>
            <person name="Rahn T."/>
            <person name="Kunzel S."/>
            <person name="Keller A."/>
            <person name="Neulinger S.C."/>
        </authorList>
    </citation>
    <scope>NUCLEOTIDE SEQUENCE [LARGE SCALE GENOMIC DNA]</scope>
    <source>
        <strain evidence="3 4">DSM 15382</strain>
    </source>
</reference>
<dbReference type="Pfam" id="PF05239">
    <property type="entry name" value="PRC"/>
    <property type="match status" value="1"/>
</dbReference>
<organism evidence="3 4">
    <name type="scientific">Paracraurococcus ruber</name>
    <dbReference type="NCBI Taxonomy" id="77675"/>
    <lineage>
        <taxon>Bacteria</taxon>
        <taxon>Pseudomonadati</taxon>
        <taxon>Pseudomonadota</taxon>
        <taxon>Alphaproteobacteria</taxon>
        <taxon>Acetobacterales</taxon>
        <taxon>Roseomonadaceae</taxon>
        <taxon>Paracraurococcus</taxon>
    </lineage>
</organism>
<sequence>MPGPKGIARCPPGEPRVVRVRGWPRPLAGRHRGRWRAGTPAKGAANLPRRAALLRLAPAPGGVLPAGRPPHDKKATPPDDHTTSPDGHDRRRRPAGRARPRGRAGLGGEFHDAADHPDRVAGRAAGRQPRCARRRQCRRQHRPAGPGQQCRQPGRRRRRPGPADPARHAGRRAGPAPACRAGSAGPQARSADSRDGTPAPNPPSRANTGTGSPAEAGSASQGGGQGSGQAGVPDRSRQGSAQQPPAGAEAARPGDGGTTLAAFTVDGGALRSGRRASKLIGSTVYNENNESVGEVDDILIVPGGAGPVAVVSVGGFLGIGAKLVAVPYDRLQPAGGGNNRWTLTGATKESLGSLPTFTYGSTGERKG</sequence>
<feature type="compositionally biased region" description="Basic residues" evidence="1">
    <location>
        <begin position="90"/>
        <end position="102"/>
    </location>
</feature>
<feature type="compositionally biased region" description="Low complexity" evidence="1">
    <location>
        <begin position="43"/>
        <end position="66"/>
    </location>
</feature>
<dbReference type="InterPro" id="IPR011033">
    <property type="entry name" value="PRC_barrel-like_sf"/>
</dbReference>
<dbReference type="SUPFAM" id="SSF50346">
    <property type="entry name" value="PRC-barrel domain"/>
    <property type="match status" value="1"/>
</dbReference>
<dbReference type="InterPro" id="IPR027275">
    <property type="entry name" value="PRC-brl_dom"/>
</dbReference>
<feature type="compositionally biased region" description="Low complexity" evidence="1">
    <location>
        <begin position="172"/>
        <end position="186"/>
    </location>
</feature>
<name>A0ABS1D8Q1_9PROT</name>
<accession>A0ABS1D8Q1</accession>
<dbReference type="Gene3D" id="2.30.30.240">
    <property type="entry name" value="PRC-barrel domain"/>
    <property type="match status" value="1"/>
</dbReference>
<feature type="compositionally biased region" description="Basic residues" evidence="1">
    <location>
        <begin position="130"/>
        <end position="142"/>
    </location>
</feature>
<comment type="caution">
    <text evidence="3">The sequence shown here is derived from an EMBL/GenBank/DDBJ whole genome shotgun (WGS) entry which is preliminary data.</text>
</comment>
<feature type="compositionally biased region" description="Basic and acidic residues" evidence="1">
    <location>
        <begin position="69"/>
        <end position="89"/>
    </location>
</feature>
<feature type="domain" description="PRC-barrel" evidence="2">
    <location>
        <begin position="275"/>
        <end position="329"/>
    </location>
</feature>
<feature type="compositionally biased region" description="Low complexity" evidence="1">
    <location>
        <begin position="143"/>
        <end position="152"/>
    </location>
</feature>
<protein>
    <recommendedName>
        <fullName evidence="2">PRC-barrel domain-containing protein</fullName>
    </recommendedName>
</protein>
<evidence type="ECO:0000313" key="3">
    <source>
        <dbReference type="EMBL" id="MBK1662735.1"/>
    </source>
</evidence>
<gene>
    <name evidence="3" type="ORF">CKO45_31680</name>
</gene>